<name>A0A354YUA2_9FIRM</name>
<keyword evidence="4" id="KW-0804">Transcription</keyword>
<proteinExistence type="inferred from homology"/>
<dbReference type="PANTHER" id="PTHR34294:SF5">
    <property type="entry name" value="CENTRAL GLYCOLYTIC GENES REGULATOR"/>
    <property type="match status" value="1"/>
</dbReference>
<dbReference type="AlphaFoldDB" id="A0A354YUA2"/>
<dbReference type="Pfam" id="PF21715">
    <property type="entry name" value="CggR_N"/>
    <property type="match status" value="1"/>
</dbReference>
<dbReference type="GO" id="GO:0003677">
    <property type="term" value="F:DNA binding"/>
    <property type="evidence" value="ECO:0007669"/>
    <property type="project" value="UniProtKB-KW"/>
</dbReference>
<dbReference type="STRING" id="378794.GCA_001570625_00115"/>
<evidence type="ECO:0000256" key="2">
    <source>
        <dbReference type="ARBA" id="ARBA00023015"/>
    </source>
</evidence>
<dbReference type="SUPFAM" id="SSF46785">
    <property type="entry name" value="Winged helix' DNA-binding domain"/>
    <property type="match status" value="1"/>
</dbReference>
<evidence type="ECO:0000313" key="8">
    <source>
        <dbReference type="Proteomes" id="UP000263273"/>
    </source>
</evidence>
<evidence type="ECO:0000256" key="1">
    <source>
        <dbReference type="ARBA" id="ARBA00010466"/>
    </source>
</evidence>
<comment type="similarity">
    <text evidence="1">Belongs to the SorC transcriptional regulatory family.</text>
</comment>
<evidence type="ECO:0000256" key="4">
    <source>
        <dbReference type="ARBA" id="ARBA00023163"/>
    </source>
</evidence>
<protein>
    <submittedName>
        <fullName evidence="7">Transcriptional regulator</fullName>
    </submittedName>
</protein>
<evidence type="ECO:0000313" key="7">
    <source>
        <dbReference type="EMBL" id="HBK52943.1"/>
    </source>
</evidence>
<dbReference type="GO" id="GO:0030246">
    <property type="term" value="F:carbohydrate binding"/>
    <property type="evidence" value="ECO:0007669"/>
    <property type="project" value="InterPro"/>
</dbReference>
<evidence type="ECO:0000259" key="6">
    <source>
        <dbReference type="Pfam" id="PF21715"/>
    </source>
</evidence>
<evidence type="ECO:0000256" key="3">
    <source>
        <dbReference type="ARBA" id="ARBA00023125"/>
    </source>
</evidence>
<comment type="caution">
    <text evidence="7">The sequence shown here is derived from an EMBL/GenBank/DDBJ whole genome shotgun (WGS) entry which is preliminary data.</text>
</comment>
<dbReference type="Proteomes" id="UP000263273">
    <property type="component" value="Unassembled WGS sequence"/>
</dbReference>
<organism evidence="7 8">
    <name type="scientific">Syntrophomonas wolfei</name>
    <dbReference type="NCBI Taxonomy" id="863"/>
    <lineage>
        <taxon>Bacteria</taxon>
        <taxon>Bacillati</taxon>
        <taxon>Bacillota</taxon>
        <taxon>Clostridia</taxon>
        <taxon>Eubacteriales</taxon>
        <taxon>Syntrophomonadaceae</taxon>
        <taxon>Syntrophomonas</taxon>
    </lineage>
</organism>
<dbReference type="InterPro" id="IPR036388">
    <property type="entry name" value="WH-like_DNA-bd_sf"/>
</dbReference>
<dbReference type="Gene3D" id="1.10.10.10">
    <property type="entry name" value="Winged helix-like DNA-binding domain superfamily/Winged helix DNA-binding domain"/>
    <property type="match status" value="1"/>
</dbReference>
<dbReference type="Pfam" id="PF04198">
    <property type="entry name" value="Sugar-bind"/>
    <property type="match status" value="1"/>
</dbReference>
<dbReference type="PANTHER" id="PTHR34294">
    <property type="entry name" value="TRANSCRIPTIONAL REGULATOR-RELATED"/>
    <property type="match status" value="1"/>
</dbReference>
<accession>A0A354YUA2</accession>
<dbReference type="EMBL" id="DNZF01000068">
    <property type="protein sequence ID" value="HBK52943.1"/>
    <property type="molecule type" value="Genomic_DNA"/>
</dbReference>
<reference evidence="7 8" key="1">
    <citation type="journal article" date="2018" name="Nat. Biotechnol.">
        <title>A standardized bacterial taxonomy based on genome phylogeny substantially revises the tree of life.</title>
        <authorList>
            <person name="Parks D.H."/>
            <person name="Chuvochina M."/>
            <person name="Waite D.W."/>
            <person name="Rinke C."/>
            <person name="Skarshewski A."/>
            <person name="Chaumeil P.A."/>
            <person name="Hugenholtz P."/>
        </authorList>
    </citation>
    <scope>NUCLEOTIDE SEQUENCE [LARGE SCALE GENOMIC DNA]</scope>
    <source>
        <strain evidence="7">UBA10948</strain>
    </source>
</reference>
<dbReference type="InterPro" id="IPR007324">
    <property type="entry name" value="Sugar-bd_dom_put"/>
</dbReference>
<dbReference type="Gene3D" id="3.40.50.1360">
    <property type="match status" value="1"/>
</dbReference>
<feature type="domain" description="Sugar-binding" evidence="5">
    <location>
        <begin position="93"/>
        <end position="337"/>
    </location>
</feature>
<dbReference type="SUPFAM" id="SSF100950">
    <property type="entry name" value="NagB/RpiA/CoA transferase-like"/>
    <property type="match status" value="1"/>
</dbReference>
<dbReference type="InterPro" id="IPR037171">
    <property type="entry name" value="NagB/RpiA_transferase-like"/>
</dbReference>
<keyword evidence="2" id="KW-0805">Transcription regulation</keyword>
<sequence length="346" mass="38251">MDRFFTIIQRFAPESLEIMETRYRLLRQILHHQPVGRRQLGKELGLSERMVRSEMELLRSRGAVYFTAAGIYLTAYGEELLGDIDELIPYIFDTQTLAERIKQMFNLREVIIVPGDSQDDYLAKRDLGRAAARFLQRNLYPACTVAVTGGSTLAEMATAFGDGINARDVLVVPARGGLGEEMEQQAGVIAARIAGAIGAQYRLLHIPDNLEESTVELLKNDVHIKAVVQAIKNSDILLHGIGSAMEMANRRGLASEEIDYLQEKRAIGEALRYYFDKKGKIVYEVPGIGLEFPDLQNIGIIAAVAGGKNKADAIKAVLSHQHESVLITDEGAARKIIEENNGKDDG</sequence>
<dbReference type="InterPro" id="IPR051054">
    <property type="entry name" value="SorC_transcr_regulators"/>
</dbReference>
<feature type="domain" description="CggR N-terminal DNA binding" evidence="6">
    <location>
        <begin position="18"/>
        <end position="87"/>
    </location>
</feature>
<keyword evidence="3" id="KW-0238">DNA-binding</keyword>
<evidence type="ECO:0000259" key="5">
    <source>
        <dbReference type="Pfam" id="PF04198"/>
    </source>
</evidence>
<dbReference type="InterPro" id="IPR048715">
    <property type="entry name" value="CggR_N"/>
</dbReference>
<gene>
    <name evidence="7" type="ORF">DDZ44_03255</name>
</gene>
<dbReference type="InterPro" id="IPR036390">
    <property type="entry name" value="WH_DNA-bd_sf"/>
</dbReference>